<evidence type="ECO:0000313" key="5">
    <source>
        <dbReference type="EMBL" id="MDX5893964.1"/>
    </source>
</evidence>
<reference evidence="5" key="2">
    <citation type="submission" date="2023-11" db="EMBL/GenBank/DDBJ databases">
        <title>MicrobeMod: A computational toolkit for identifying prokaryotic methylation and restriction-modification with nanopore sequencing.</title>
        <authorList>
            <person name="Crits-Christoph A."/>
            <person name="Kang S.C."/>
            <person name="Lee H."/>
            <person name="Ostrov N."/>
        </authorList>
    </citation>
    <scope>NUCLEOTIDE SEQUENCE</scope>
    <source>
        <strain evidence="5">ATCC 51242</strain>
    </source>
</reference>
<evidence type="ECO:0000256" key="2">
    <source>
        <dbReference type="ARBA" id="ARBA00022679"/>
    </source>
</evidence>
<dbReference type="CDD" id="cd03814">
    <property type="entry name" value="GT4-like"/>
    <property type="match status" value="1"/>
</dbReference>
<dbReference type="RefSeq" id="WP_038681464.1">
    <property type="nucleotide sequence ID" value="NZ_CP007514.1"/>
</dbReference>
<dbReference type="PANTHER" id="PTHR45947:SF3">
    <property type="entry name" value="SULFOQUINOVOSYL TRANSFERASE SQD2"/>
    <property type="match status" value="1"/>
</dbReference>
<feature type="domain" description="Glycosyltransferase subfamily 4-like N-terminal" evidence="3">
    <location>
        <begin position="15"/>
        <end position="180"/>
    </location>
</feature>
<dbReference type="PATRIC" id="fig|42256.3.peg.1289"/>
<dbReference type="KEGG" id="rrd:RradSPS_1273"/>
<dbReference type="Proteomes" id="UP000025229">
    <property type="component" value="Chromosome"/>
</dbReference>
<dbReference type="PANTHER" id="PTHR45947">
    <property type="entry name" value="SULFOQUINOVOSYL TRANSFERASE SQD2"/>
    <property type="match status" value="1"/>
</dbReference>
<reference evidence="4 6" key="1">
    <citation type="submission" date="2014-03" db="EMBL/GenBank/DDBJ databases">
        <title>Complete genome sequence of the Radio-Resistant Rubrobacter radiotolerans RSPS-4.</title>
        <authorList>
            <person name="Egas C.C."/>
            <person name="Barroso C.C."/>
            <person name="Froufe H.J.C."/>
            <person name="Pacheco J.J."/>
            <person name="Albuquerque L.L."/>
            <person name="da Costa M.M.S."/>
        </authorList>
    </citation>
    <scope>NUCLEOTIDE SEQUENCE [LARGE SCALE GENOMIC DNA]</scope>
    <source>
        <strain evidence="4 6">RSPS-4</strain>
    </source>
</reference>
<dbReference type="SUPFAM" id="SSF53756">
    <property type="entry name" value="UDP-Glycosyltransferase/glycogen phosphorylase"/>
    <property type="match status" value="1"/>
</dbReference>
<protein>
    <submittedName>
        <fullName evidence="4 5">Glycosyltransferase</fullName>
        <ecNumber evidence="5">2.4.-.-</ecNumber>
    </submittedName>
</protein>
<dbReference type="eggNOG" id="COG0438">
    <property type="taxonomic scope" value="Bacteria"/>
</dbReference>
<dbReference type="Pfam" id="PF13692">
    <property type="entry name" value="Glyco_trans_1_4"/>
    <property type="match status" value="1"/>
</dbReference>
<sequence length="383" mass="41872">MRIAIITETFLPATDGVVTRLRHTLEELDAAGDEVLVVCPRYRGEKNPLSYAGAYVHRVPGVPFPPYPEIKLAPTNPSVGRVLGRFKPDVLHAVNPFILGIATPYYARRLGVPMVASYHTNVAEYTRFYGLPFLYELTRKYTRTIHNLAAVNLCTSRSTLSYLKSEGIERLNLWPQGVDAKLFNPDRASRAMRQRLSGGHPDSDLLVFVGRLAPEKGIERLKTVLHHLPNTRLAIVGDGPARADLEREYAGERVVFTGRLTGEELAAAYASGDVFVFPSTTETLGMAMIEGLASGLPVVAARSGASGEVVREGVDGLLYEPGDPESLVGCVRRMFAEKGLRERLAGGARNSAESRSWAASAQAVREFYRKALEVGHEVGVLSI</sequence>
<keyword evidence="6" id="KW-1185">Reference proteome</keyword>
<gene>
    <name evidence="4" type="ORF">RradSPS_1273</name>
    <name evidence="5" type="ORF">SIL72_07945</name>
</gene>
<dbReference type="OrthoDB" id="3632147at2"/>
<evidence type="ECO:0000256" key="1">
    <source>
        <dbReference type="ARBA" id="ARBA00022676"/>
    </source>
</evidence>
<keyword evidence="1 5" id="KW-0328">Glycosyltransferase</keyword>
<dbReference type="EC" id="2.4.-.-" evidence="5"/>
<evidence type="ECO:0000313" key="6">
    <source>
        <dbReference type="Proteomes" id="UP000025229"/>
    </source>
</evidence>
<keyword evidence="2 4" id="KW-0808">Transferase</keyword>
<dbReference type="HOGENOM" id="CLU_009583_2_0_11"/>
<dbReference type="Proteomes" id="UP001281130">
    <property type="component" value="Unassembled WGS sequence"/>
</dbReference>
<dbReference type="Pfam" id="PF13439">
    <property type="entry name" value="Glyco_transf_4"/>
    <property type="match status" value="1"/>
</dbReference>
<dbReference type="InterPro" id="IPR050194">
    <property type="entry name" value="Glycosyltransferase_grp1"/>
</dbReference>
<dbReference type="EMBL" id="JAWXXX010000001">
    <property type="protein sequence ID" value="MDX5893964.1"/>
    <property type="molecule type" value="Genomic_DNA"/>
</dbReference>
<name>A0A023X308_RUBRA</name>
<organism evidence="4 6">
    <name type="scientific">Rubrobacter radiotolerans</name>
    <name type="common">Arthrobacter radiotolerans</name>
    <dbReference type="NCBI Taxonomy" id="42256"/>
    <lineage>
        <taxon>Bacteria</taxon>
        <taxon>Bacillati</taxon>
        <taxon>Actinomycetota</taxon>
        <taxon>Rubrobacteria</taxon>
        <taxon>Rubrobacterales</taxon>
        <taxon>Rubrobacteraceae</taxon>
        <taxon>Rubrobacter</taxon>
    </lineage>
</organism>
<dbReference type="GO" id="GO:1901137">
    <property type="term" value="P:carbohydrate derivative biosynthetic process"/>
    <property type="evidence" value="ECO:0007669"/>
    <property type="project" value="UniProtKB-ARBA"/>
</dbReference>
<dbReference type="EMBL" id="CP007514">
    <property type="protein sequence ID" value="AHY46556.1"/>
    <property type="molecule type" value="Genomic_DNA"/>
</dbReference>
<dbReference type="GO" id="GO:0016757">
    <property type="term" value="F:glycosyltransferase activity"/>
    <property type="evidence" value="ECO:0007669"/>
    <property type="project" value="UniProtKB-KW"/>
</dbReference>
<dbReference type="Gene3D" id="3.40.50.2000">
    <property type="entry name" value="Glycogen Phosphorylase B"/>
    <property type="match status" value="2"/>
</dbReference>
<dbReference type="STRING" id="42256.RradSPS_1273"/>
<accession>A0A023X308</accession>
<proteinExistence type="predicted"/>
<evidence type="ECO:0000259" key="3">
    <source>
        <dbReference type="Pfam" id="PF13439"/>
    </source>
</evidence>
<evidence type="ECO:0000313" key="4">
    <source>
        <dbReference type="EMBL" id="AHY46556.1"/>
    </source>
</evidence>
<dbReference type="InterPro" id="IPR028098">
    <property type="entry name" value="Glyco_trans_4-like_N"/>
</dbReference>
<dbReference type="AlphaFoldDB" id="A0A023X308"/>